<dbReference type="Proteomes" id="UP000032841">
    <property type="component" value="Chromosome"/>
</dbReference>
<protein>
    <submittedName>
        <fullName evidence="1">Uncharacterized protein</fullName>
    </submittedName>
</protein>
<dbReference type="KEGG" id="ppse:BN5_3559"/>
<gene>
    <name evidence="1" type="ORF">BN5_3559</name>
</gene>
<sequence>MIAANLVSAVTQGIAYLDGRGLEVNAVFEEATYE</sequence>
<evidence type="ECO:0000313" key="2">
    <source>
        <dbReference type="Proteomes" id="UP000032841"/>
    </source>
</evidence>
<reference evidence="1 2" key="1">
    <citation type="submission" date="2013-11" db="EMBL/GenBank/DDBJ databases">
        <title>Complete genome sequence of the cyanide-degrading bacterium Pseudomonas pseudoalcaligenes CECT 5344.</title>
        <authorList>
            <person name="Wibberg D."/>
            <person name="Puehler A."/>
            <person name="Schlueter A."/>
        </authorList>
    </citation>
    <scope>NUCLEOTIDE SEQUENCE [LARGE SCALE GENOMIC DNA]</scope>
    <source>
        <strain evidence="2">CECT 5344</strain>
    </source>
</reference>
<name>W6R6W0_ECTO5</name>
<evidence type="ECO:0000313" key="1">
    <source>
        <dbReference type="EMBL" id="CDM42111.1"/>
    </source>
</evidence>
<dbReference type="HOGENOM" id="CLU_3375383_0_0_6"/>
<dbReference type="EMBL" id="HG916826">
    <property type="protein sequence ID" value="CDM42111.1"/>
    <property type="molecule type" value="Genomic_DNA"/>
</dbReference>
<proteinExistence type="predicted"/>
<organism evidence="1 2">
    <name type="scientific">Ectopseudomonas oleovorans (strain CECT 5344)</name>
    <name type="common">Pseudomonas pseudoalcaligenes</name>
    <dbReference type="NCBI Taxonomy" id="1182590"/>
    <lineage>
        <taxon>Bacteria</taxon>
        <taxon>Pseudomonadati</taxon>
        <taxon>Pseudomonadota</taxon>
        <taxon>Gammaproteobacteria</taxon>
        <taxon>Pseudomonadales</taxon>
        <taxon>Pseudomonadaceae</taxon>
        <taxon>Ectopseudomonas</taxon>
    </lineage>
</organism>
<accession>W6R6W0</accession>
<dbReference type="AlphaFoldDB" id="W6R6W0"/>